<gene>
    <name evidence="1" type="ORF">N3K66_008132</name>
</gene>
<comment type="caution">
    <text evidence="1">The sequence shown here is derived from an EMBL/GenBank/DDBJ whole genome shotgun (WGS) entry which is preliminary data.</text>
</comment>
<reference evidence="1" key="1">
    <citation type="submission" date="2022-10" db="EMBL/GenBank/DDBJ databases">
        <title>Complete Genome of Trichothecium roseum strain YXFP-22015, a Plant Pathogen Isolated from Citrus.</title>
        <authorList>
            <person name="Wang Y."/>
            <person name="Zhu L."/>
        </authorList>
    </citation>
    <scope>NUCLEOTIDE SEQUENCE</scope>
    <source>
        <strain evidence="1">YXFP-22015</strain>
    </source>
</reference>
<dbReference type="Proteomes" id="UP001163324">
    <property type="component" value="Chromosome 8"/>
</dbReference>
<protein>
    <submittedName>
        <fullName evidence="1">Uncharacterized protein</fullName>
    </submittedName>
</protein>
<keyword evidence="2" id="KW-1185">Reference proteome</keyword>
<accession>A0ACC0USK5</accession>
<proteinExistence type="predicted"/>
<evidence type="ECO:0000313" key="1">
    <source>
        <dbReference type="EMBL" id="KAI9897110.1"/>
    </source>
</evidence>
<dbReference type="EMBL" id="CM047947">
    <property type="protein sequence ID" value="KAI9897110.1"/>
    <property type="molecule type" value="Genomic_DNA"/>
</dbReference>
<name>A0ACC0USK5_9HYPO</name>
<organism evidence="1 2">
    <name type="scientific">Trichothecium roseum</name>
    <dbReference type="NCBI Taxonomy" id="47278"/>
    <lineage>
        <taxon>Eukaryota</taxon>
        <taxon>Fungi</taxon>
        <taxon>Dikarya</taxon>
        <taxon>Ascomycota</taxon>
        <taxon>Pezizomycotina</taxon>
        <taxon>Sordariomycetes</taxon>
        <taxon>Hypocreomycetidae</taxon>
        <taxon>Hypocreales</taxon>
        <taxon>Hypocreales incertae sedis</taxon>
        <taxon>Trichothecium</taxon>
    </lineage>
</organism>
<sequence>MELRQEQGIHYAHGEVIDARAYDNFHLFSRLPPEIRLKIWSFSLPASRFVPITCGSDPTLSLDHPTVYPLYSITGCTSSAKIPVAMHVCSESRHHAMSKAYNLYFGFAQRPGQVVFNPYRDVLFFGPREGFMAAIAQLFTAASLSSPDDLACIRRLALSDSLFWTHTSYNSTHAVSLTADALRCIFARLPGLEEIIFVPHTKVACHETDAMTTTRITGQVQTALRDLDKKGCGQRRDIKWNVLPSMDDLHMVL</sequence>
<evidence type="ECO:0000313" key="2">
    <source>
        <dbReference type="Proteomes" id="UP001163324"/>
    </source>
</evidence>